<dbReference type="AlphaFoldDB" id="A0A518DZN9"/>
<accession>A0A518DZN9</accession>
<dbReference type="GO" id="GO:0005524">
    <property type="term" value="F:ATP binding"/>
    <property type="evidence" value="ECO:0007669"/>
    <property type="project" value="InterPro"/>
</dbReference>
<dbReference type="OrthoDB" id="8525901at2"/>
<dbReference type="EMBL" id="CP036433">
    <property type="protein sequence ID" value="QDU97302.1"/>
    <property type="molecule type" value="Genomic_DNA"/>
</dbReference>
<dbReference type="InterPro" id="IPR002736">
    <property type="entry name" value="CitG"/>
</dbReference>
<dbReference type="RefSeq" id="WP_145056088.1">
    <property type="nucleotide sequence ID" value="NZ_CP036433.1"/>
</dbReference>
<dbReference type="Gene3D" id="1.10.4200.10">
    <property type="entry name" value="Triphosphoribosyl-dephospho-CoA protein"/>
    <property type="match status" value="1"/>
</dbReference>
<gene>
    <name evidence="1" type="ORF">Pla8534_51480</name>
</gene>
<dbReference type="Pfam" id="PF01874">
    <property type="entry name" value="CitG"/>
    <property type="match status" value="1"/>
</dbReference>
<dbReference type="PANTHER" id="PTHR42280">
    <property type="entry name" value="CITG FAMILY PROTEIN"/>
    <property type="match status" value="1"/>
</dbReference>
<organism evidence="1 2">
    <name type="scientific">Lignipirellula cremea</name>
    <dbReference type="NCBI Taxonomy" id="2528010"/>
    <lineage>
        <taxon>Bacteria</taxon>
        <taxon>Pseudomonadati</taxon>
        <taxon>Planctomycetota</taxon>
        <taxon>Planctomycetia</taxon>
        <taxon>Pirellulales</taxon>
        <taxon>Pirellulaceae</taxon>
        <taxon>Lignipirellula</taxon>
    </lineage>
</organism>
<evidence type="ECO:0000313" key="2">
    <source>
        <dbReference type="Proteomes" id="UP000317648"/>
    </source>
</evidence>
<name>A0A518DZN9_9BACT</name>
<proteinExistence type="predicted"/>
<evidence type="ECO:0000313" key="1">
    <source>
        <dbReference type="EMBL" id="QDU97302.1"/>
    </source>
</evidence>
<dbReference type="Proteomes" id="UP000317648">
    <property type="component" value="Chromosome"/>
</dbReference>
<protein>
    <submittedName>
        <fullName evidence="1">ATP:dephospho-CoA triphosphoribosyl transferase</fullName>
    </submittedName>
</protein>
<dbReference type="KEGG" id="lcre:Pla8534_51480"/>
<sequence length="282" mass="29673">MSDLSVEQAAALACLLEATAPKVGNVHRGADFEDVTFTHFAISAVVAAPSIAQAAEIGVGQAIYRAVSATRTMVASNTNLGIALLLAPLAKAAGDVDLQGGVGQVLASLTPDDAHWTWQAIRLAVPGGLGKVDEMDVNDDPPEDLLTAMSLAADRDLVARQYANSFHEVFQEAAVWIEDAAAQGWPLTTCIVHAHLRLLGAHADTLILRKCGADIANKASALARQVLACGDPDSPAYLQAIGDLDFWLRSDHHRRNPGATADLVTAGLFVLLLQGRLKPPLV</sequence>
<dbReference type="GO" id="GO:0046917">
    <property type="term" value="F:triphosphoribosyl-dephospho-CoA synthase activity"/>
    <property type="evidence" value="ECO:0007669"/>
    <property type="project" value="InterPro"/>
</dbReference>
<keyword evidence="1" id="KW-0808">Transferase</keyword>
<reference evidence="1 2" key="1">
    <citation type="submission" date="2019-02" db="EMBL/GenBank/DDBJ databases">
        <title>Deep-cultivation of Planctomycetes and their phenomic and genomic characterization uncovers novel biology.</title>
        <authorList>
            <person name="Wiegand S."/>
            <person name="Jogler M."/>
            <person name="Boedeker C."/>
            <person name="Pinto D."/>
            <person name="Vollmers J."/>
            <person name="Rivas-Marin E."/>
            <person name="Kohn T."/>
            <person name="Peeters S.H."/>
            <person name="Heuer A."/>
            <person name="Rast P."/>
            <person name="Oberbeckmann S."/>
            <person name="Bunk B."/>
            <person name="Jeske O."/>
            <person name="Meyerdierks A."/>
            <person name="Storesund J.E."/>
            <person name="Kallscheuer N."/>
            <person name="Luecker S."/>
            <person name="Lage O.M."/>
            <person name="Pohl T."/>
            <person name="Merkel B.J."/>
            <person name="Hornburger P."/>
            <person name="Mueller R.-W."/>
            <person name="Bruemmer F."/>
            <person name="Labrenz M."/>
            <person name="Spormann A.M."/>
            <person name="Op den Camp H."/>
            <person name="Overmann J."/>
            <person name="Amann R."/>
            <person name="Jetten M.S.M."/>
            <person name="Mascher T."/>
            <person name="Medema M.H."/>
            <person name="Devos D.P."/>
            <person name="Kaster A.-K."/>
            <person name="Ovreas L."/>
            <person name="Rohde M."/>
            <person name="Galperin M.Y."/>
            <person name="Jogler C."/>
        </authorList>
    </citation>
    <scope>NUCLEOTIDE SEQUENCE [LARGE SCALE GENOMIC DNA]</scope>
    <source>
        <strain evidence="1 2">Pla85_3_4</strain>
    </source>
</reference>
<dbReference type="PANTHER" id="PTHR42280:SF1">
    <property type="entry name" value="CITG FAMILY PROTEIN"/>
    <property type="match status" value="1"/>
</dbReference>
<keyword evidence="2" id="KW-1185">Reference proteome</keyword>